<evidence type="ECO:0000313" key="2">
    <source>
        <dbReference type="Proteomes" id="UP000789570"/>
    </source>
</evidence>
<gene>
    <name evidence="1" type="ORF">FCALED_LOCUS12836</name>
</gene>
<dbReference type="AlphaFoldDB" id="A0A9N9EVM1"/>
<keyword evidence="2" id="KW-1185">Reference proteome</keyword>
<reference evidence="1" key="1">
    <citation type="submission" date="2021-06" db="EMBL/GenBank/DDBJ databases">
        <authorList>
            <person name="Kallberg Y."/>
            <person name="Tangrot J."/>
            <person name="Rosling A."/>
        </authorList>
    </citation>
    <scope>NUCLEOTIDE SEQUENCE</scope>
    <source>
        <strain evidence="1">UK204</strain>
    </source>
</reference>
<name>A0A9N9EVM1_9GLOM</name>
<dbReference type="EMBL" id="CAJVPQ010006718">
    <property type="protein sequence ID" value="CAG8688611.1"/>
    <property type="molecule type" value="Genomic_DNA"/>
</dbReference>
<evidence type="ECO:0000313" key="1">
    <source>
        <dbReference type="EMBL" id="CAG8688611.1"/>
    </source>
</evidence>
<sequence length="48" mass="5370">DITIKQVNSKNSTPIGEDANTIYMNELELLGGQEYLSKINEIIKETSN</sequence>
<comment type="caution">
    <text evidence="1">The sequence shown here is derived from an EMBL/GenBank/DDBJ whole genome shotgun (WGS) entry which is preliminary data.</text>
</comment>
<proteinExistence type="predicted"/>
<dbReference type="Proteomes" id="UP000789570">
    <property type="component" value="Unassembled WGS sequence"/>
</dbReference>
<organism evidence="1 2">
    <name type="scientific">Funneliformis caledonium</name>
    <dbReference type="NCBI Taxonomy" id="1117310"/>
    <lineage>
        <taxon>Eukaryota</taxon>
        <taxon>Fungi</taxon>
        <taxon>Fungi incertae sedis</taxon>
        <taxon>Mucoromycota</taxon>
        <taxon>Glomeromycotina</taxon>
        <taxon>Glomeromycetes</taxon>
        <taxon>Glomerales</taxon>
        <taxon>Glomeraceae</taxon>
        <taxon>Funneliformis</taxon>
    </lineage>
</organism>
<feature type="non-terminal residue" evidence="1">
    <location>
        <position position="1"/>
    </location>
</feature>
<accession>A0A9N9EVM1</accession>
<protein>
    <submittedName>
        <fullName evidence="1">228_t:CDS:1</fullName>
    </submittedName>
</protein>